<evidence type="ECO:0000259" key="7">
    <source>
        <dbReference type="Pfam" id="PF12698"/>
    </source>
</evidence>
<gene>
    <name evidence="8" type="ORF">GJA_3166</name>
</gene>
<organism evidence="8 9">
    <name type="scientific">Janthinobacterium agaricidamnosum NBRC 102515 = DSM 9628</name>
    <dbReference type="NCBI Taxonomy" id="1349767"/>
    <lineage>
        <taxon>Bacteria</taxon>
        <taxon>Pseudomonadati</taxon>
        <taxon>Pseudomonadota</taxon>
        <taxon>Betaproteobacteria</taxon>
        <taxon>Burkholderiales</taxon>
        <taxon>Oxalobacteraceae</taxon>
        <taxon>Janthinobacterium</taxon>
    </lineage>
</organism>
<dbReference type="InterPro" id="IPR051449">
    <property type="entry name" value="ABC-2_transporter_component"/>
</dbReference>
<feature type="domain" description="ABC-2 type transporter transmembrane" evidence="7">
    <location>
        <begin position="28"/>
        <end position="371"/>
    </location>
</feature>
<evidence type="ECO:0000313" key="8">
    <source>
        <dbReference type="EMBL" id="CDG83788.1"/>
    </source>
</evidence>
<dbReference type="PANTHER" id="PTHR30294">
    <property type="entry name" value="MEMBRANE COMPONENT OF ABC TRANSPORTER YHHJ-RELATED"/>
    <property type="match status" value="1"/>
</dbReference>
<protein>
    <submittedName>
        <fullName evidence="8">ABC-2 type transporter family protein</fullName>
    </submittedName>
</protein>
<feature type="transmembrane region" description="Helical" evidence="6">
    <location>
        <begin position="295"/>
        <end position="313"/>
    </location>
</feature>
<dbReference type="PANTHER" id="PTHR30294:SF46">
    <property type="entry name" value="ABC TRANSPORTER PERMEASE"/>
    <property type="match status" value="1"/>
</dbReference>
<feature type="transmembrane region" description="Helical" evidence="6">
    <location>
        <begin position="266"/>
        <end position="288"/>
    </location>
</feature>
<evidence type="ECO:0000256" key="1">
    <source>
        <dbReference type="ARBA" id="ARBA00004651"/>
    </source>
</evidence>
<sequence>MNWLTRLSQAFLLTWRAMLSDKGALTLLFAGGIIYSFFYPLPYTRESVQQVPVAVVDQDRSAMSRQITRYAMAHPSVKVVAVTPDLNVAQDLIWRNDIAGILFIPSGLQSKVLSGRSADVEVAGNGLYLMLNKAALNGLAEVIGTVSAGIEIKRLGAATPSVAQAAGQRQPIGVNPVPLFNVREGYGAYVVPGVATLIIQQTLLMAITMMFGTWFQRQTFPLARDGAAYCGMLLAYASVAAINCAYFFGFVFWWQDYPRGGNPGGLALLIVLFSLTLAAFGMLLGMLFRTRERGMQLLIATSMPVMFLAGLTWPDTALAPVLSWLRWLIPSTAGIQGFIALNQLGASLQEIRHELIGLIILLLVSVLLGLWRWSRPGRIRHF</sequence>
<proteinExistence type="predicted"/>
<keyword evidence="4 6" id="KW-1133">Transmembrane helix</keyword>
<dbReference type="RefSeq" id="WP_038493391.1">
    <property type="nucleotide sequence ID" value="NZ_BCTH01000116.1"/>
</dbReference>
<accession>W0V8V9</accession>
<reference evidence="8 9" key="1">
    <citation type="journal article" date="2015" name="Genome Announc.">
        <title>Genome Sequence of Mushroom Soft-Rot Pathogen Janthinobacterium agaricidamnosum.</title>
        <authorList>
            <person name="Graupner K."/>
            <person name="Lackner G."/>
            <person name="Hertweck C."/>
        </authorList>
    </citation>
    <scope>NUCLEOTIDE SEQUENCE [LARGE SCALE GENOMIC DNA]</scope>
    <source>
        <strain evidence="9">NBRC 102515 / DSM 9628</strain>
    </source>
</reference>
<feature type="transmembrane region" description="Helical" evidence="6">
    <location>
        <begin position="227"/>
        <end position="254"/>
    </location>
</feature>
<name>W0V8V9_9BURK</name>
<dbReference type="AlphaFoldDB" id="W0V8V9"/>
<dbReference type="GO" id="GO:0140359">
    <property type="term" value="F:ABC-type transporter activity"/>
    <property type="evidence" value="ECO:0007669"/>
    <property type="project" value="InterPro"/>
</dbReference>
<dbReference type="EMBL" id="HG322949">
    <property type="protein sequence ID" value="CDG83788.1"/>
    <property type="molecule type" value="Genomic_DNA"/>
</dbReference>
<dbReference type="InterPro" id="IPR013525">
    <property type="entry name" value="ABC2_TM"/>
</dbReference>
<dbReference type="KEGG" id="jag:GJA_3166"/>
<dbReference type="GO" id="GO:0005886">
    <property type="term" value="C:plasma membrane"/>
    <property type="evidence" value="ECO:0007669"/>
    <property type="project" value="UniProtKB-SubCell"/>
</dbReference>
<dbReference type="Gene3D" id="3.40.1710.10">
    <property type="entry name" value="abc type-2 transporter like domain"/>
    <property type="match status" value="1"/>
</dbReference>
<dbReference type="STRING" id="1349767.GJA_3166"/>
<feature type="transmembrane region" description="Helical" evidence="6">
    <location>
        <begin position="23"/>
        <end position="41"/>
    </location>
</feature>
<dbReference type="OrthoDB" id="9811522at2"/>
<evidence type="ECO:0000256" key="3">
    <source>
        <dbReference type="ARBA" id="ARBA00022692"/>
    </source>
</evidence>
<keyword evidence="5 6" id="KW-0472">Membrane</keyword>
<keyword evidence="3 6" id="KW-0812">Transmembrane</keyword>
<feature type="transmembrane region" description="Helical" evidence="6">
    <location>
        <begin position="355"/>
        <end position="373"/>
    </location>
</feature>
<evidence type="ECO:0000256" key="2">
    <source>
        <dbReference type="ARBA" id="ARBA00022475"/>
    </source>
</evidence>
<evidence type="ECO:0000256" key="6">
    <source>
        <dbReference type="SAM" id="Phobius"/>
    </source>
</evidence>
<evidence type="ECO:0000256" key="4">
    <source>
        <dbReference type="ARBA" id="ARBA00022989"/>
    </source>
</evidence>
<evidence type="ECO:0000313" key="9">
    <source>
        <dbReference type="Proteomes" id="UP000027604"/>
    </source>
</evidence>
<dbReference type="HOGENOM" id="CLU_039483_10_1_4"/>
<keyword evidence="9" id="KW-1185">Reference proteome</keyword>
<evidence type="ECO:0000256" key="5">
    <source>
        <dbReference type="ARBA" id="ARBA00023136"/>
    </source>
</evidence>
<feature type="transmembrane region" description="Helical" evidence="6">
    <location>
        <begin position="186"/>
        <end position="215"/>
    </location>
</feature>
<keyword evidence="2" id="KW-1003">Cell membrane</keyword>
<dbReference type="Proteomes" id="UP000027604">
    <property type="component" value="Chromosome I"/>
</dbReference>
<comment type="subcellular location">
    <subcellularLocation>
        <location evidence="1">Cell membrane</location>
        <topology evidence="1">Multi-pass membrane protein</topology>
    </subcellularLocation>
</comment>
<dbReference type="PATRIC" id="fig|1349767.4.peg.4958"/>
<dbReference type="eggNOG" id="COG0842">
    <property type="taxonomic scope" value="Bacteria"/>
</dbReference>
<dbReference type="Pfam" id="PF12698">
    <property type="entry name" value="ABC2_membrane_3"/>
    <property type="match status" value="1"/>
</dbReference>